<feature type="compositionally biased region" description="Gly residues" evidence="1">
    <location>
        <begin position="49"/>
        <end position="65"/>
    </location>
</feature>
<evidence type="ECO:0000256" key="1">
    <source>
        <dbReference type="SAM" id="MobiDB-lite"/>
    </source>
</evidence>
<dbReference type="EMBL" id="JBAWTH010000017">
    <property type="protein sequence ID" value="KAL2288278.1"/>
    <property type="molecule type" value="Genomic_DNA"/>
</dbReference>
<keyword evidence="3" id="KW-1185">Reference proteome</keyword>
<sequence length="159" mass="17781">MSRRDKTREDAKRVADHDDHLQPTYPQIGRSVFLNPTTTRTGPGTMHGKSGGGVPRRGGRGGSGADAGFKTGIKRASWEANGRETRLLVWMPHIFWGSIWLGFLGRGAAFWNWEREPHDKQGLASLRTGRDDDYTLDDLFLFPPLLLPFPSSYDIKKAS</sequence>
<name>A0ABR4F0Q1_9PEZI</name>
<dbReference type="Proteomes" id="UP001600888">
    <property type="component" value="Unassembled WGS sequence"/>
</dbReference>
<evidence type="ECO:0000313" key="3">
    <source>
        <dbReference type="Proteomes" id="UP001600888"/>
    </source>
</evidence>
<evidence type="ECO:0000313" key="2">
    <source>
        <dbReference type="EMBL" id="KAL2288278.1"/>
    </source>
</evidence>
<reference evidence="2 3" key="1">
    <citation type="submission" date="2024-03" db="EMBL/GenBank/DDBJ databases">
        <title>A high-quality draft genome sequence of Diaporthe vaccinii, a causative agent of upright dieback and viscid rot disease in cranberry plants.</title>
        <authorList>
            <person name="Sarrasin M."/>
            <person name="Lang B.F."/>
            <person name="Burger G."/>
        </authorList>
    </citation>
    <scope>NUCLEOTIDE SEQUENCE [LARGE SCALE GENOMIC DNA]</scope>
    <source>
        <strain evidence="2 3">IS7</strain>
    </source>
</reference>
<protein>
    <submittedName>
        <fullName evidence="2">Uncharacterized protein</fullName>
    </submittedName>
</protein>
<comment type="caution">
    <text evidence="2">The sequence shown here is derived from an EMBL/GenBank/DDBJ whole genome shotgun (WGS) entry which is preliminary data.</text>
</comment>
<proteinExistence type="predicted"/>
<feature type="compositionally biased region" description="Basic and acidic residues" evidence="1">
    <location>
        <begin position="1"/>
        <end position="21"/>
    </location>
</feature>
<organism evidence="2 3">
    <name type="scientific">Diaporthe vaccinii</name>
    <dbReference type="NCBI Taxonomy" id="105482"/>
    <lineage>
        <taxon>Eukaryota</taxon>
        <taxon>Fungi</taxon>
        <taxon>Dikarya</taxon>
        <taxon>Ascomycota</taxon>
        <taxon>Pezizomycotina</taxon>
        <taxon>Sordariomycetes</taxon>
        <taxon>Sordariomycetidae</taxon>
        <taxon>Diaporthales</taxon>
        <taxon>Diaporthaceae</taxon>
        <taxon>Diaporthe</taxon>
        <taxon>Diaporthe eres species complex</taxon>
    </lineage>
</organism>
<accession>A0ABR4F0Q1</accession>
<feature type="region of interest" description="Disordered" evidence="1">
    <location>
        <begin position="1"/>
        <end position="68"/>
    </location>
</feature>
<gene>
    <name evidence="2" type="ORF">FJTKL_04335</name>
</gene>